<protein>
    <recommendedName>
        <fullName evidence="1">Heterokaryon incompatibility domain-containing protein</fullName>
    </recommendedName>
</protein>
<comment type="caution">
    <text evidence="2">The sequence shown here is derived from an EMBL/GenBank/DDBJ whole genome shotgun (WGS) entry which is preliminary data.</text>
</comment>
<dbReference type="AlphaFoldDB" id="A0A4Q4NCQ4"/>
<feature type="domain" description="Heterokaryon incompatibility" evidence="1">
    <location>
        <begin position="70"/>
        <end position="139"/>
    </location>
</feature>
<dbReference type="EMBL" id="PDXD01000022">
    <property type="protein sequence ID" value="RYN73214.1"/>
    <property type="molecule type" value="Genomic_DNA"/>
</dbReference>
<evidence type="ECO:0000313" key="3">
    <source>
        <dbReference type="Proteomes" id="UP000291422"/>
    </source>
</evidence>
<reference evidence="3" key="1">
    <citation type="journal article" date="2019" name="bioRxiv">
        <title>Genomics, evolutionary history and diagnostics of the Alternaria alternata species group including apple and Asian pear pathotypes.</title>
        <authorList>
            <person name="Armitage A.D."/>
            <person name="Cockerton H.M."/>
            <person name="Sreenivasaprasad S."/>
            <person name="Woodhall J.W."/>
            <person name="Lane C.R."/>
            <person name="Harrison R.J."/>
            <person name="Clarkson J.P."/>
        </authorList>
    </citation>
    <scope>NUCLEOTIDE SEQUENCE [LARGE SCALE GENOMIC DNA]</scope>
    <source>
        <strain evidence="3">FERA 1177</strain>
    </source>
</reference>
<proteinExistence type="predicted"/>
<dbReference type="Pfam" id="PF06985">
    <property type="entry name" value="HET"/>
    <property type="match status" value="1"/>
</dbReference>
<organism evidence="2 3">
    <name type="scientific">Alternaria alternata</name>
    <name type="common">Alternaria rot fungus</name>
    <name type="synonym">Torula alternata</name>
    <dbReference type="NCBI Taxonomy" id="5599"/>
    <lineage>
        <taxon>Eukaryota</taxon>
        <taxon>Fungi</taxon>
        <taxon>Dikarya</taxon>
        <taxon>Ascomycota</taxon>
        <taxon>Pezizomycotina</taxon>
        <taxon>Dothideomycetes</taxon>
        <taxon>Pleosporomycetidae</taxon>
        <taxon>Pleosporales</taxon>
        <taxon>Pleosporineae</taxon>
        <taxon>Pleosporaceae</taxon>
        <taxon>Alternaria</taxon>
        <taxon>Alternaria sect. Alternaria</taxon>
        <taxon>Alternaria alternata complex</taxon>
    </lineage>
</organism>
<evidence type="ECO:0000313" key="2">
    <source>
        <dbReference type="EMBL" id="RYN73214.1"/>
    </source>
</evidence>
<dbReference type="InterPro" id="IPR010730">
    <property type="entry name" value="HET"/>
</dbReference>
<sequence>MDVSDEFNSRCMKWTTDGERWKLSVREFLRDPTLRKDWTARSTVACLAPMTRIASQQPYAELHRFVWGDFASLSYVWGDQADKQTIYVDNQPVQVTKSFECALRAFLREGLFSDKFMLWVDALCINQDDLLKRAVEVQSLLS</sequence>
<accession>A0A4Q4NCQ4</accession>
<gene>
    <name evidence="2" type="ORF">AA0117_g8048</name>
</gene>
<dbReference type="Proteomes" id="UP000291422">
    <property type="component" value="Unassembled WGS sequence"/>
</dbReference>
<dbReference type="PANTHER" id="PTHR24148">
    <property type="entry name" value="ANKYRIN REPEAT DOMAIN-CONTAINING PROTEIN 39 HOMOLOG-RELATED"/>
    <property type="match status" value="1"/>
</dbReference>
<dbReference type="InterPro" id="IPR052895">
    <property type="entry name" value="HetReg/Transcr_Mod"/>
</dbReference>
<name>A0A4Q4NCQ4_ALTAL</name>
<evidence type="ECO:0000259" key="1">
    <source>
        <dbReference type="Pfam" id="PF06985"/>
    </source>
</evidence>
<dbReference type="PANTHER" id="PTHR24148:SF73">
    <property type="entry name" value="HET DOMAIN PROTEIN (AFU_ORTHOLOGUE AFUA_8G01020)"/>
    <property type="match status" value="1"/>
</dbReference>